<reference evidence="1" key="2">
    <citation type="submission" date="2021-04" db="EMBL/GenBank/DDBJ databases">
        <authorList>
            <person name="Gilroy R."/>
        </authorList>
    </citation>
    <scope>NUCLEOTIDE SEQUENCE</scope>
    <source>
        <strain evidence="1">ChiBcec1-1630</strain>
    </source>
</reference>
<accession>A0A9D2TS83</accession>
<evidence type="ECO:0000313" key="2">
    <source>
        <dbReference type="Proteomes" id="UP000823922"/>
    </source>
</evidence>
<protein>
    <submittedName>
        <fullName evidence="1">Uncharacterized protein</fullName>
    </submittedName>
</protein>
<dbReference type="Proteomes" id="UP000823922">
    <property type="component" value="Unassembled WGS sequence"/>
</dbReference>
<proteinExistence type="predicted"/>
<dbReference type="EMBL" id="DWVS01000157">
    <property type="protein sequence ID" value="HJC87628.1"/>
    <property type="molecule type" value="Genomic_DNA"/>
</dbReference>
<evidence type="ECO:0000313" key="1">
    <source>
        <dbReference type="EMBL" id="HJC87628.1"/>
    </source>
</evidence>
<dbReference type="AlphaFoldDB" id="A0A9D2TS83"/>
<organism evidence="1 2">
    <name type="scientific">Candidatus Eisenbergiella intestinigallinarum</name>
    <dbReference type="NCBI Taxonomy" id="2838549"/>
    <lineage>
        <taxon>Bacteria</taxon>
        <taxon>Bacillati</taxon>
        <taxon>Bacillota</taxon>
        <taxon>Clostridia</taxon>
        <taxon>Lachnospirales</taxon>
        <taxon>Lachnospiraceae</taxon>
        <taxon>Eisenbergiella</taxon>
    </lineage>
</organism>
<reference evidence="1" key="1">
    <citation type="journal article" date="2021" name="PeerJ">
        <title>Extensive microbial diversity within the chicken gut microbiome revealed by metagenomics and culture.</title>
        <authorList>
            <person name="Gilroy R."/>
            <person name="Ravi A."/>
            <person name="Getino M."/>
            <person name="Pursley I."/>
            <person name="Horton D.L."/>
            <person name="Alikhan N.F."/>
            <person name="Baker D."/>
            <person name="Gharbi K."/>
            <person name="Hall N."/>
            <person name="Watson M."/>
            <person name="Adriaenssens E.M."/>
            <person name="Foster-Nyarko E."/>
            <person name="Jarju S."/>
            <person name="Secka A."/>
            <person name="Antonio M."/>
            <person name="Oren A."/>
            <person name="Chaudhuri R.R."/>
            <person name="La Ragione R."/>
            <person name="Hildebrand F."/>
            <person name="Pallen M.J."/>
        </authorList>
    </citation>
    <scope>NUCLEOTIDE SEQUENCE</scope>
    <source>
        <strain evidence="1">ChiBcec1-1630</strain>
    </source>
</reference>
<sequence>SLPPLPNSRLTVITFVILPLFLPPSAAFEMLSVFQRFLEAECLRIPACRHAVCTAACQHFETKNPACGILPAIEDCLRGGSRKRHLPYRRSAIHRRFLYDRK</sequence>
<feature type="non-terminal residue" evidence="1">
    <location>
        <position position="1"/>
    </location>
</feature>
<comment type="caution">
    <text evidence="1">The sequence shown here is derived from an EMBL/GenBank/DDBJ whole genome shotgun (WGS) entry which is preliminary data.</text>
</comment>
<gene>
    <name evidence="1" type="ORF">H9926_06415</name>
</gene>
<name>A0A9D2TS83_9FIRM</name>